<accession>A0ABS6KCQ1</accession>
<dbReference type="InterPro" id="IPR006427">
    <property type="entry name" value="Portal_HK97"/>
</dbReference>
<organism evidence="1 2">
    <name type="scientific">Diplocloster modestus</name>
    <dbReference type="NCBI Taxonomy" id="2850322"/>
    <lineage>
        <taxon>Bacteria</taxon>
        <taxon>Bacillati</taxon>
        <taxon>Bacillota</taxon>
        <taxon>Clostridia</taxon>
        <taxon>Lachnospirales</taxon>
        <taxon>Lachnospiraceae</taxon>
        <taxon>Diplocloster</taxon>
    </lineage>
</organism>
<proteinExistence type="predicted"/>
<dbReference type="Proteomes" id="UP001314681">
    <property type="component" value="Unassembled WGS sequence"/>
</dbReference>
<reference evidence="1 2" key="1">
    <citation type="submission" date="2021-06" db="EMBL/GenBank/DDBJ databases">
        <title>Description of novel taxa of the family Lachnospiraceae.</title>
        <authorList>
            <person name="Chaplin A.V."/>
            <person name="Sokolova S.R."/>
            <person name="Pikina A.P."/>
            <person name="Korzhanova M."/>
            <person name="Belova V."/>
            <person name="Korostin D."/>
            <person name="Efimov B.A."/>
        </authorList>
    </citation>
    <scope>NUCLEOTIDE SEQUENCE [LARGE SCALE GENOMIC DNA]</scope>
    <source>
        <strain evidence="1 2">ASD4241</strain>
    </source>
</reference>
<evidence type="ECO:0000313" key="2">
    <source>
        <dbReference type="Proteomes" id="UP001314681"/>
    </source>
</evidence>
<dbReference type="NCBIfam" id="TIGR01537">
    <property type="entry name" value="portal_HK97"/>
    <property type="match status" value="1"/>
</dbReference>
<evidence type="ECO:0000313" key="1">
    <source>
        <dbReference type="EMBL" id="MBU9728276.1"/>
    </source>
</evidence>
<dbReference type="RefSeq" id="WP_238727334.1">
    <property type="nucleotide sequence ID" value="NZ_JAHQCX010000018.1"/>
</dbReference>
<keyword evidence="2" id="KW-1185">Reference proteome</keyword>
<gene>
    <name evidence="1" type="ORF">KTH90_19930</name>
</gene>
<dbReference type="InterPro" id="IPR006944">
    <property type="entry name" value="Phage/GTA_portal"/>
</dbReference>
<comment type="caution">
    <text evidence="1">The sequence shown here is derived from an EMBL/GenBank/DDBJ whole genome shotgun (WGS) entry which is preliminary data.</text>
</comment>
<sequence length="382" mass="43871">MNLTEWIKAVFGRETKINLNTATMNTTTDIFIKELAIAVGINMIASTVSKCEFRTYQLGQPVRGEEYYLWNIEPNQNQNSSDFIQQFITQLCYENEALIVELNGRLYVADHFTRQQFALKEDTFSNITIKTLSLNKVFSAHEVIYMQLNDKNIKYYLDGSYTQYGKTIAHAMRSYMRSNMQKGVLEIDAALQQRPEFQKELQELIDNRFRPYFDAESAVLPLTKGYKYTDTSSQMSASNSTPADISERINYEFEISGRAFKIPKALMMGDISDVQQITKNFLTFCIDPMTDKAGEEITRKRYGAEQFAKGNYMEINTNAIQHVDVFDMATNADKLLSSGIYCIDELRTKLGDVPLDTEWSKKHYITKNYAEASQLKHLEGGE</sequence>
<dbReference type="EMBL" id="JAHQCX010000018">
    <property type="protein sequence ID" value="MBU9728276.1"/>
    <property type="molecule type" value="Genomic_DNA"/>
</dbReference>
<protein>
    <submittedName>
        <fullName evidence="1">Phage portal protein</fullName>
    </submittedName>
</protein>
<dbReference type="Pfam" id="PF04860">
    <property type="entry name" value="Phage_portal"/>
    <property type="match status" value="1"/>
</dbReference>
<name>A0ABS6KCQ1_9FIRM</name>